<reference evidence="1 2" key="1">
    <citation type="submission" date="2020-08" db="EMBL/GenBank/DDBJ databases">
        <authorList>
            <person name="Newling K."/>
            <person name="Davey J."/>
            <person name="Forrester S."/>
        </authorList>
    </citation>
    <scope>NUCLEOTIDE SEQUENCE [LARGE SCALE GENOMIC DNA]</scope>
    <source>
        <strain evidence="2">Crithidia deanei Carvalho (ATCC PRA-265)</strain>
    </source>
</reference>
<accession>A0A7G2CE22</accession>
<organism evidence="1 2">
    <name type="scientific">Angomonas deanei</name>
    <dbReference type="NCBI Taxonomy" id="59799"/>
    <lineage>
        <taxon>Eukaryota</taxon>
        <taxon>Discoba</taxon>
        <taxon>Euglenozoa</taxon>
        <taxon>Kinetoplastea</taxon>
        <taxon>Metakinetoplastina</taxon>
        <taxon>Trypanosomatida</taxon>
        <taxon>Trypanosomatidae</taxon>
        <taxon>Strigomonadinae</taxon>
        <taxon>Angomonas</taxon>
    </lineage>
</organism>
<sequence length="376" mass="42803">MVILFFLSHSFRLHRKKKKMKRGRKKSTKTENSPIKIIKSENGIETQPNVHSSQHINTCVLRRLQDDCLLLYPPDESPHVLLLQEEEEPIHPRTITWQGMALTSMLLTAGYIQWTVAPTVVQVVPLGLTQRLSTILTEQGNNSLQGVFPISEADDSFYQYFSKSIHQFNHQNTESETIKNAKKFIQKMISVESLSSTATALLPGLPEVWLDCVCVGYPSFIHEGNQKKSQEEEHWQSLVQVVPSAEKLAAVIDKRCAPQYNNNNNVIWYVVCYLHGAPNENQNYQNQYLFYVLPSSLLVQRCVLKVGYANLMPSARPAAARTASGMMEWLKICVTAVLDEYNQNKDSEEEFRFEVKELPWKRETEVGLCSAAALQS</sequence>
<keyword evidence="2" id="KW-1185">Reference proteome</keyword>
<dbReference type="EMBL" id="LR877153">
    <property type="protein sequence ID" value="CAD2217635.1"/>
    <property type="molecule type" value="Genomic_DNA"/>
</dbReference>
<evidence type="ECO:0000313" key="2">
    <source>
        <dbReference type="Proteomes" id="UP000515908"/>
    </source>
</evidence>
<dbReference type="VEuPathDB" id="TriTrypDB:ADEAN_000511400"/>
<proteinExistence type="predicted"/>
<evidence type="ECO:0000313" key="1">
    <source>
        <dbReference type="EMBL" id="CAD2217635.1"/>
    </source>
</evidence>
<gene>
    <name evidence="1" type="ORF">ADEAN_000511400</name>
</gene>
<protein>
    <submittedName>
        <fullName evidence="1">Uncharacterized protein</fullName>
    </submittedName>
</protein>
<dbReference type="Proteomes" id="UP000515908">
    <property type="component" value="Chromosome 09"/>
</dbReference>
<name>A0A7G2CE22_9TRYP</name>
<dbReference type="AlphaFoldDB" id="A0A7G2CE22"/>